<evidence type="ECO:0000259" key="2">
    <source>
        <dbReference type="Pfam" id="PF07985"/>
    </source>
</evidence>
<dbReference type="OrthoDB" id="551431at2759"/>
<dbReference type="Pfam" id="PF07985">
    <property type="entry name" value="SRR1"/>
    <property type="match status" value="1"/>
</dbReference>
<dbReference type="Proteomes" id="UP000001744">
    <property type="component" value="Unassembled WGS sequence"/>
</dbReference>
<dbReference type="RefSeq" id="XP_002173288.1">
    <property type="nucleotide sequence ID" value="XM_002173252.1"/>
</dbReference>
<evidence type="ECO:0000313" key="4">
    <source>
        <dbReference type="JaponicusDB" id="SJAG_02069"/>
    </source>
</evidence>
<dbReference type="PANTHER" id="PTHR28626">
    <property type="entry name" value="SRR1-LIKE PROTEIN"/>
    <property type="match status" value="1"/>
</dbReference>
<sequence>MDFVVVTRSNKRCLRRKKGQLNSCSPTAQSSRNKNDIEIWTTQKLKEKLQRVDELLENSKFWKQLSPNFTEKVQDVIPTRNHCLVLGLGRIHTTTASLQLSLLLKIIRIFEIKETNVRFYDPVFEKDDISFLEEFGFEVLKHSPKTEKLEDTLLYMPHCPTNLYEQWVSVFQPDWSDFVLCGNDLSMYVDTRPSKEVKAQYPTIFEVCSNNVFDKICFPKFEEVYAFNDLALQFWKGLPEKQSTS</sequence>
<dbReference type="VEuPathDB" id="FungiDB:SJAG_02069"/>
<keyword evidence="5" id="KW-1185">Reference proteome</keyword>
<dbReference type="InterPro" id="IPR040044">
    <property type="entry name" value="SRR1L"/>
</dbReference>
<reference evidence="3 5" key="1">
    <citation type="journal article" date="2011" name="Science">
        <title>Comparative functional genomics of the fission yeasts.</title>
        <authorList>
            <person name="Rhind N."/>
            <person name="Chen Z."/>
            <person name="Yassour M."/>
            <person name="Thompson D.A."/>
            <person name="Haas B.J."/>
            <person name="Habib N."/>
            <person name="Wapinski I."/>
            <person name="Roy S."/>
            <person name="Lin M.F."/>
            <person name="Heiman D.I."/>
            <person name="Young S.K."/>
            <person name="Furuya K."/>
            <person name="Guo Y."/>
            <person name="Pidoux A."/>
            <person name="Chen H.M."/>
            <person name="Robbertse B."/>
            <person name="Goldberg J.M."/>
            <person name="Aoki K."/>
            <person name="Bayne E.H."/>
            <person name="Berlin A.M."/>
            <person name="Desjardins C.A."/>
            <person name="Dobbs E."/>
            <person name="Dukaj L."/>
            <person name="Fan L."/>
            <person name="FitzGerald M.G."/>
            <person name="French C."/>
            <person name="Gujja S."/>
            <person name="Hansen K."/>
            <person name="Keifenheim D."/>
            <person name="Levin J.Z."/>
            <person name="Mosher R.A."/>
            <person name="Mueller C.A."/>
            <person name="Pfiffner J."/>
            <person name="Priest M."/>
            <person name="Russ C."/>
            <person name="Smialowska A."/>
            <person name="Swoboda P."/>
            <person name="Sykes S.M."/>
            <person name="Vaughn M."/>
            <person name="Vengrova S."/>
            <person name="Yoder R."/>
            <person name="Zeng Q."/>
            <person name="Allshire R."/>
            <person name="Baulcombe D."/>
            <person name="Birren B.W."/>
            <person name="Brown W."/>
            <person name="Ekwall K."/>
            <person name="Kellis M."/>
            <person name="Leatherwood J."/>
            <person name="Levin H."/>
            <person name="Margalit H."/>
            <person name="Martienssen R."/>
            <person name="Nieduszynski C.A."/>
            <person name="Spatafora J.W."/>
            <person name="Friedman N."/>
            <person name="Dalgaard J.Z."/>
            <person name="Baumann P."/>
            <person name="Niki H."/>
            <person name="Regev A."/>
            <person name="Nusbaum C."/>
        </authorList>
    </citation>
    <scope>NUCLEOTIDE SEQUENCE [LARGE SCALE GENOMIC DNA]</scope>
    <source>
        <strain evidence="5">yFS275 / FY16936</strain>
    </source>
</reference>
<dbReference type="HOGENOM" id="CLU_1134129_0_0_1"/>
<dbReference type="JaponicusDB" id="SJAG_02069">
    <property type="gene designation" value="srr1"/>
</dbReference>
<dbReference type="AlphaFoldDB" id="B6JZM7"/>
<dbReference type="OMA" id="VVTRKKW"/>
<evidence type="ECO:0000256" key="1">
    <source>
        <dbReference type="ARBA" id="ARBA00009856"/>
    </source>
</evidence>
<name>B6JZM7_SCHJY</name>
<comment type="similarity">
    <text evidence="1">Belongs to the SRR1 family.</text>
</comment>
<dbReference type="GeneID" id="7047915"/>
<evidence type="ECO:0000313" key="5">
    <source>
        <dbReference type="Proteomes" id="UP000001744"/>
    </source>
</evidence>
<organism evidence="3 5">
    <name type="scientific">Schizosaccharomyces japonicus (strain yFS275 / FY16936)</name>
    <name type="common">Fission yeast</name>
    <dbReference type="NCBI Taxonomy" id="402676"/>
    <lineage>
        <taxon>Eukaryota</taxon>
        <taxon>Fungi</taxon>
        <taxon>Dikarya</taxon>
        <taxon>Ascomycota</taxon>
        <taxon>Taphrinomycotina</taxon>
        <taxon>Schizosaccharomycetes</taxon>
        <taxon>Schizosaccharomycetales</taxon>
        <taxon>Schizosaccharomycetaceae</taxon>
        <taxon>Schizosaccharomyces</taxon>
    </lineage>
</organism>
<dbReference type="PANTHER" id="PTHR28626:SF3">
    <property type="entry name" value="SRR1-LIKE PROTEIN"/>
    <property type="match status" value="1"/>
</dbReference>
<feature type="domain" description="SRR1-like" evidence="2">
    <location>
        <begin position="76"/>
        <end position="234"/>
    </location>
</feature>
<dbReference type="GO" id="GO:0005634">
    <property type="term" value="C:nucleus"/>
    <property type="evidence" value="ECO:0000318"/>
    <property type="project" value="GO_Central"/>
</dbReference>
<dbReference type="GO" id="GO:0005737">
    <property type="term" value="C:cytoplasm"/>
    <property type="evidence" value="ECO:0000318"/>
    <property type="project" value="GO_Central"/>
</dbReference>
<protein>
    <submittedName>
        <fullName evidence="3">SRR1 family protein</fullName>
    </submittedName>
</protein>
<accession>B6JZM7</accession>
<dbReference type="EMBL" id="KE651168">
    <property type="protein sequence ID" value="EEB06995.1"/>
    <property type="molecule type" value="Genomic_DNA"/>
</dbReference>
<proteinExistence type="inferred from homology"/>
<dbReference type="eggNOG" id="KOG3131">
    <property type="taxonomic scope" value="Eukaryota"/>
</dbReference>
<evidence type="ECO:0000313" key="3">
    <source>
        <dbReference type="EMBL" id="EEB06995.1"/>
    </source>
</evidence>
<dbReference type="InterPro" id="IPR012942">
    <property type="entry name" value="SRR1-like"/>
</dbReference>
<gene>
    <name evidence="4" type="primary">srr1</name>
    <name evidence="3" type="ORF">SJAG_02069</name>
</gene>